<accession>A0A212J486</accession>
<dbReference type="Gene3D" id="3.30.420.280">
    <property type="match status" value="1"/>
</dbReference>
<feature type="domain" description="Phage terminase large subunit C-terminal" evidence="2">
    <location>
        <begin position="271"/>
        <end position="409"/>
    </location>
</feature>
<dbReference type="InterPro" id="IPR027417">
    <property type="entry name" value="P-loop_NTPase"/>
</dbReference>
<dbReference type="AlphaFoldDB" id="A0A212J486"/>
<feature type="domain" description="Phage terminase large subunit N-terminal" evidence="1">
    <location>
        <begin position="27"/>
        <end position="239"/>
    </location>
</feature>
<dbReference type="Pfam" id="PF17288">
    <property type="entry name" value="Terminase_3C"/>
    <property type="match status" value="1"/>
</dbReference>
<sequence length="422" mass="48655">MTTATVEVQANVQFNPVFRPVNEWRGRYRALKGSAGSGKSVNLAQDYIAKLSDSAYTGANLLVVRKVEETNRDSTFAELQAAVYRMFGEHADRFWKINLNPLSMESRITGGKIIFRGMKDDSQREKVKSITFKKGKLTWIWCEEATELRAEDVDILDDRLRGELRDLNPNLYYQLTLSFNPISATHWVKGRYFDRKDFDVLAHHSTFRENRFIDPAYYRRMERRAVEDPDGYRVYGLGEWGELGGLILTNTAIEDFDTSRERFDAFVYAQDFGFNHANALLGVGMKDGEVYICSEIYVFEKDTGEIIALADKAGVDKRTMMWCDSAEPDRIKTWKKAGYRAYGVKKEQGSVKAQIDWLKGRKVHIHPSCINVQREVSQWKWKKDPKTGLYIDEPVEFMDDAMAALRYSAESWRRGTAVEVLR</sequence>
<evidence type="ECO:0000313" key="3">
    <source>
        <dbReference type="EMBL" id="SBV94272.1"/>
    </source>
</evidence>
<proteinExistence type="predicted"/>
<dbReference type="InterPro" id="IPR035412">
    <property type="entry name" value="Terminase_L_N"/>
</dbReference>
<dbReference type="Pfam" id="PF04466">
    <property type="entry name" value="Terminase_3"/>
    <property type="match status" value="1"/>
</dbReference>
<reference evidence="3" key="1">
    <citation type="submission" date="2016-04" db="EMBL/GenBank/DDBJ databases">
        <authorList>
            <person name="Evans L.H."/>
            <person name="Alamgir A."/>
            <person name="Owens N."/>
            <person name="Weber N.D."/>
            <person name="Virtaneva K."/>
            <person name="Barbian K."/>
            <person name="Babar A."/>
            <person name="Rosenke K."/>
        </authorList>
    </citation>
    <scope>NUCLEOTIDE SEQUENCE</scope>
    <source>
        <strain evidence="3">86</strain>
    </source>
</reference>
<dbReference type="EMBL" id="FLUN01000001">
    <property type="protein sequence ID" value="SBV94272.1"/>
    <property type="molecule type" value="Genomic_DNA"/>
</dbReference>
<name>A0A212J486_9FIRM</name>
<dbReference type="Gene3D" id="3.40.50.300">
    <property type="entry name" value="P-loop containing nucleotide triphosphate hydrolases"/>
    <property type="match status" value="1"/>
</dbReference>
<organism evidence="3">
    <name type="scientific">uncultured Eubacteriales bacterium</name>
    <dbReference type="NCBI Taxonomy" id="172733"/>
    <lineage>
        <taxon>Bacteria</taxon>
        <taxon>Bacillati</taxon>
        <taxon>Bacillota</taxon>
        <taxon>Clostridia</taxon>
        <taxon>Eubacteriales</taxon>
        <taxon>environmental samples</taxon>
    </lineage>
</organism>
<dbReference type="PANTHER" id="PTHR39184">
    <property type="match status" value="1"/>
</dbReference>
<gene>
    <name evidence="3" type="ORF">KL86CLO1_10491</name>
</gene>
<evidence type="ECO:0000259" key="2">
    <source>
        <dbReference type="Pfam" id="PF17288"/>
    </source>
</evidence>
<dbReference type="InterPro" id="IPR052380">
    <property type="entry name" value="Viral_DNA_packaging_terminase"/>
</dbReference>
<dbReference type="InterPro" id="IPR006437">
    <property type="entry name" value="Phage_terminase_lsu"/>
</dbReference>
<dbReference type="NCBIfam" id="TIGR01547">
    <property type="entry name" value="phage_term_2"/>
    <property type="match status" value="1"/>
</dbReference>
<protein>
    <recommendedName>
        <fullName evidence="4">Phage terminase large subunit</fullName>
    </recommendedName>
</protein>
<evidence type="ECO:0008006" key="4">
    <source>
        <dbReference type="Google" id="ProtNLM"/>
    </source>
</evidence>
<evidence type="ECO:0000259" key="1">
    <source>
        <dbReference type="Pfam" id="PF04466"/>
    </source>
</evidence>
<dbReference type="InterPro" id="IPR035413">
    <property type="entry name" value="Terminase_L_C"/>
</dbReference>
<dbReference type="PANTHER" id="PTHR39184:SF1">
    <property type="entry name" value="PBSX PHAGE TERMINASE LARGE SUBUNIT"/>
    <property type="match status" value="1"/>
</dbReference>